<comment type="caution">
    <text evidence="2">The sequence shown here is derived from an EMBL/GenBank/DDBJ whole genome shotgun (WGS) entry which is preliminary data.</text>
</comment>
<feature type="region of interest" description="Disordered" evidence="1">
    <location>
        <begin position="1"/>
        <end position="89"/>
    </location>
</feature>
<keyword evidence="3" id="KW-1185">Reference proteome</keyword>
<feature type="compositionally biased region" description="Basic and acidic residues" evidence="1">
    <location>
        <begin position="8"/>
        <end position="54"/>
    </location>
</feature>
<name>A0ABQ5C3V3_9ASTR</name>
<dbReference type="EMBL" id="BQNB010013744">
    <property type="protein sequence ID" value="GJT19764.1"/>
    <property type="molecule type" value="Genomic_DNA"/>
</dbReference>
<evidence type="ECO:0000313" key="3">
    <source>
        <dbReference type="Proteomes" id="UP001151760"/>
    </source>
</evidence>
<reference evidence="2" key="2">
    <citation type="submission" date="2022-01" db="EMBL/GenBank/DDBJ databases">
        <authorList>
            <person name="Yamashiro T."/>
            <person name="Shiraishi A."/>
            <person name="Satake H."/>
            <person name="Nakayama K."/>
        </authorList>
    </citation>
    <scope>NUCLEOTIDE SEQUENCE</scope>
</reference>
<feature type="compositionally biased region" description="Basic and acidic residues" evidence="1">
    <location>
        <begin position="62"/>
        <end position="79"/>
    </location>
</feature>
<feature type="region of interest" description="Disordered" evidence="1">
    <location>
        <begin position="248"/>
        <end position="293"/>
    </location>
</feature>
<reference evidence="2" key="1">
    <citation type="journal article" date="2022" name="Int. J. Mol. Sci.">
        <title>Draft Genome of Tanacetum Coccineum: Genomic Comparison of Closely Related Tanacetum-Family Plants.</title>
        <authorList>
            <person name="Yamashiro T."/>
            <person name="Shiraishi A."/>
            <person name="Nakayama K."/>
            <person name="Satake H."/>
        </authorList>
    </citation>
    <scope>NUCLEOTIDE SEQUENCE</scope>
</reference>
<protein>
    <submittedName>
        <fullName evidence="2">Uncharacterized protein</fullName>
    </submittedName>
</protein>
<gene>
    <name evidence="2" type="ORF">Tco_0878470</name>
</gene>
<accession>A0ABQ5C3V3</accession>
<proteinExistence type="predicted"/>
<feature type="region of interest" description="Disordered" evidence="1">
    <location>
        <begin position="324"/>
        <end position="344"/>
    </location>
</feature>
<evidence type="ECO:0000256" key="1">
    <source>
        <dbReference type="SAM" id="MobiDB-lite"/>
    </source>
</evidence>
<evidence type="ECO:0000313" key="2">
    <source>
        <dbReference type="EMBL" id="GJT19764.1"/>
    </source>
</evidence>
<dbReference type="Proteomes" id="UP001151760">
    <property type="component" value="Unassembled WGS sequence"/>
</dbReference>
<sequence length="344" mass="38377">MVQKTLKTNKDKDLKILEQKTKSKDNDKGSRSNITKHEGTSLQQDKDQNKDSRTKRQSNLNKTKEVWKPKNVGSKERLASPKPSKPRMRLRLLLPSRSYGINGSHLNFDTINDLARNNLVTGSNTIKNIFVPPVSKEKSKRASHPPRPVPNSRQRLHLLHMDLCGPIRIASINGKQALYYPKNDREDIGKLGAKGLDLTYASSTITTQRPTECELDLLFEAMHDESYYCGITVKAAPRLFQLLKHSSSLDSKGNTTTSDPASTPTNSSSQATSIPRTSQNVDELETKQQQHVQHQPAIIADNVPNAMFDDNLFVNPFVAPSTSAAGSSSSQYVDPSNMHKFYQP</sequence>
<organism evidence="2 3">
    <name type="scientific">Tanacetum coccineum</name>
    <dbReference type="NCBI Taxonomy" id="301880"/>
    <lineage>
        <taxon>Eukaryota</taxon>
        <taxon>Viridiplantae</taxon>
        <taxon>Streptophyta</taxon>
        <taxon>Embryophyta</taxon>
        <taxon>Tracheophyta</taxon>
        <taxon>Spermatophyta</taxon>
        <taxon>Magnoliopsida</taxon>
        <taxon>eudicotyledons</taxon>
        <taxon>Gunneridae</taxon>
        <taxon>Pentapetalae</taxon>
        <taxon>asterids</taxon>
        <taxon>campanulids</taxon>
        <taxon>Asterales</taxon>
        <taxon>Asteraceae</taxon>
        <taxon>Asteroideae</taxon>
        <taxon>Anthemideae</taxon>
        <taxon>Anthemidinae</taxon>
        <taxon>Tanacetum</taxon>
    </lineage>
</organism>
<feature type="region of interest" description="Disordered" evidence="1">
    <location>
        <begin position="131"/>
        <end position="152"/>
    </location>
</feature>